<feature type="region of interest" description="Disordered" evidence="1">
    <location>
        <begin position="21"/>
        <end position="42"/>
    </location>
</feature>
<organism evidence="2 3">
    <name type="scientific">Dentiscutata erythropus</name>
    <dbReference type="NCBI Taxonomy" id="1348616"/>
    <lineage>
        <taxon>Eukaryota</taxon>
        <taxon>Fungi</taxon>
        <taxon>Fungi incertae sedis</taxon>
        <taxon>Mucoromycota</taxon>
        <taxon>Glomeromycotina</taxon>
        <taxon>Glomeromycetes</taxon>
        <taxon>Diversisporales</taxon>
        <taxon>Gigasporaceae</taxon>
        <taxon>Dentiscutata</taxon>
    </lineage>
</organism>
<sequence>MDENCVIESLPVSNLNNTNILKGVADDDDQDNNEAPNGAQGW</sequence>
<evidence type="ECO:0000256" key="1">
    <source>
        <dbReference type="SAM" id="MobiDB-lite"/>
    </source>
</evidence>
<name>A0A9N9AAY3_9GLOM</name>
<proteinExistence type="predicted"/>
<dbReference type="EMBL" id="CAJVPY010001526">
    <property type="protein sequence ID" value="CAG8525608.1"/>
    <property type="molecule type" value="Genomic_DNA"/>
</dbReference>
<accession>A0A9N9AAY3</accession>
<comment type="caution">
    <text evidence="2">The sequence shown here is derived from an EMBL/GenBank/DDBJ whole genome shotgun (WGS) entry which is preliminary data.</text>
</comment>
<reference evidence="2" key="1">
    <citation type="submission" date="2021-06" db="EMBL/GenBank/DDBJ databases">
        <authorList>
            <person name="Kallberg Y."/>
            <person name="Tangrot J."/>
            <person name="Rosling A."/>
        </authorList>
    </citation>
    <scope>NUCLEOTIDE SEQUENCE</scope>
    <source>
        <strain evidence="2">MA453B</strain>
    </source>
</reference>
<evidence type="ECO:0000313" key="2">
    <source>
        <dbReference type="EMBL" id="CAG8525608.1"/>
    </source>
</evidence>
<protein>
    <submittedName>
        <fullName evidence="2">18653_t:CDS:1</fullName>
    </submittedName>
</protein>
<dbReference type="Proteomes" id="UP000789405">
    <property type="component" value="Unassembled WGS sequence"/>
</dbReference>
<dbReference type="AlphaFoldDB" id="A0A9N9AAY3"/>
<keyword evidence="3" id="KW-1185">Reference proteome</keyword>
<gene>
    <name evidence="2" type="ORF">DERYTH_LOCUS4091</name>
</gene>
<evidence type="ECO:0000313" key="3">
    <source>
        <dbReference type="Proteomes" id="UP000789405"/>
    </source>
</evidence>